<dbReference type="Pfam" id="PF04191">
    <property type="entry name" value="PEMT"/>
    <property type="match status" value="1"/>
</dbReference>
<organism evidence="6 9">
    <name type="scientific">Arthrobacter bambusae</name>
    <dbReference type="NCBI Taxonomy" id="1338426"/>
    <lineage>
        <taxon>Bacteria</taxon>
        <taxon>Bacillati</taxon>
        <taxon>Actinomycetota</taxon>
        <taxon>Actinomycetes</taxon>
        <taxon>Micrococcales</taxon>
        <taxon>Micrococcaceae</taxon>
        <taxon>Arthrobacter</taxon>
    </lineage>
</organism>
<feature type="transmembrane region" description="Helical" evidence="5">
    <location>
        <begin position="12"/>
        <end position="37"/>
    </location>
</feature>
<feature type="transmembrane region" description="Helical" evidence="5">
    <location>
        <begin position="145"/>
        <end position="171"/>
    </location>
</feature>
<feature type="transmembrane region" description="Helical" evidence="5">
    <location>
        <begin position="49"/>
        <end position="68"/>
    </location>
</feature>
<sequence length="314" mass="33089">MLPLIRRGGAIWWGRAYFAVQAIAGFLWWAAVFLSPVVREATLGNLDPVAVAVFDIPLFVVASAVASFGVKAAALVSAGWTGAVAVALAVYATVTTEAGWGVLGMGAASAGSLISLCLVLLGHVPTAWIIRGPFAFRPAIPRATAAAHVASTFGQIVLFWGFFLAVIPFAVAFLEQRWAVVLPFPSFAAPVGVAVLVLASALGISAAVAMSTLGNGTPLPSAMPNHLVIAGPYRWIRNPMAAAGILQGAAVGVILQSWLVVAYAVVGSLVWNYVVRPLEESDLEERFGEEFRQYRDAVRCWVPRMSGASSSQKR</sequence>
<dbReference type="RefSeq" id="WP_306963343.1">
    <property type="nucleotide sequence ID" value="NZ_JAUSRG010000014.1"/>
</dbReference>
<evidence type="ECO:0000313" key="6">
    <source>
        <dbReference type="EMBL" id="MDP9906807.1"/>
    </source>
</evidence>
<evidence type="ECO:0000313" key="7">
    <source>
        <dbReference type="EMBL" id="MDQ0182418.1"/>
    </source>
</evidence>
<feature type="transmembrane region" description="Helical" evidence="5">
    <location>
        <begin position="191"/>
        <end position="213"/>
    </location>
</feature>
<feature type="transmembrane region" description="Helical" evidence="5">
    <location>
        <begin position="100"/>
        <end position="124"/>
    </location>
</feature>
<evidence type="ECO:0000256" key="3">
    <source>
        <dbReference type="ARBA" id="ARBA00022989"/>
    </source>
</evidence>
<feature type="transmembrane region" description="Helical" evidence="5">
    <location>
        <begin position="244"/>
        <end position="271"/>
    </location>
</feature>
<dbReference type="EMBL" id="JAUSTF010000012">
    <property type="protein sequence ID" value="MDQ0182418.1"/>
    <property type="molecule type" value="Genomic_DNA"/>
</dbReference>
<evidence type="ECO:0000256" key="2">
    <source>
        <dbReference type="ARBA" id="ARBA00022692"/>
    </source>
</evidence>
<proteinExistence type="predicted"/>
<evidence type="ECO:0000256" key="1">
    <source>
        <dbReference type="ARBA" id="ARBA00004127"/>
    </source>
</evidence>
<reference evidence="6 8" key="1">
    <citation type="submission" date="2023-07" db="EMBL/GenBank/DDBJ databases">
        <title>Sorghum-associated microbial communities from plants grown in Nebraska, USA.</title>
        <authorList>
            <person name="Schachtman D."/>
        </authorList>
    </citation>
    <scope>NUCLEOTIDE SEQUENCE</scope>
    <source>
        <strain evidence="6">DS1006</strain>
        <strain evidence="7 8">DS1016</strain>
    </source>
</reference>
<evidence type="ECO:0000256" key="4">
    <source>
        <dbReference type="ARBA" id="ARBA00023136"/>
    </source>
</evidence>
<accession>A0AAW8DKG3</accession>
<dbReference type="EMBL" id="JAUSRG010000014">
    <property type="protein sequence ID" value="MDP9906807.1"/>
    <property type="molecule type" value="Genomic_DNA"/>
</dbReference>
<feature type="transmembrane region" description="Helical" evidence="5">
    <location>
        <begin position="75"/>
        <end position="94"/>
    </location>
</feature>
<protein>
    <submittedName>
        <fullName evidence="6">Protein-S-isoprenylcysteine O-methyltransferase Ste14</fullName>
    </submittedName>
</protein>
<dbReference type="AlphaFoldDB" id="A0AAW8DKG3"/>
<comment type="caution">
    <text evidence="6">The sequence shown here is derived from an EMBL/GenBank/DDBJ whole genome shotgun (WGS) entry which is preliminary data.</text>
</comment>
<evidence type="ECO:0000313" key="8">
    <source>
        <dbReference type="Proteomes" id="UP001230951"/>
    </source>
</evidence>
<keyword evidence="2 5" id="KW-0812">Transmembrane</keyword>
<keyword evidence="4 5" id="KW-0472">Membrane</keyword>
<gene>
    <name evidence="6" type="ORF">J2S90_003794</name>
    <name evidence="7" type="ORF">J2S93_003871</name>
</gene>
<dbReference type="Proteomes" id="UP001230951">
    <property type="component" value="Unassembled WGS sequence"/>
</dbReference>
<comment type="subcellular location">
    <subcellularLocation>
        <location evidence="1">Endomembrane system</location>
        <topology evidence="1">Multi-pass membrane protein</topology>
    </subcellularLocation>
</comment>
<dbReference type="GO" id="GO:0012505">
    <property type="term" value="C:endomembrane system"/>
    <property type="evidence" value="ECO:0007669"/>
    <property type="project" value="UniProtKB-SubCell"/>
</dbReference>
<dbReference type="InterPro" id="IPR007318">
    <property type="entry name" value="Phopholipid_MeTrfase"/>
</dbReference>
<name>A0AAW8DKG3_9MICC</name>
<evidence type="ECO:0000256" key="5">
    <source>
        <dbReference type="SAM" id="Phobius"/>
    </source>
</evidence>
<keyword evidence="3 5" id="KW-1133">Transmembrane helix</keyword>
<keyword evidence="8" id="KW-1185">Reference proteome</keyword>
<dbReference type="Gene3D" id="1.20.120.1630">
    <property type="match status" value="1"/>
</dbReference>
<evidence type="ECO:0000313" key="9">
    <source>
        <dbReference type="Proteomes" id="UP001242995"/>
    </source>
</evidence>
<dbReference type="Proteomes" id="UP001242995">
    <property type="component" value="Unassembled WGS sequence"/>
</dbReference>